<dbReference type="EMBL" id="CP054929">
    <property type="protein sequence ID" value="QKW52955.1"/>
    <property type="molecule type" value="Genomic_DNA"/>
</dbReference>
<evidence type="ECO:0000259" key="2">
    <source>
        <dbReference type="SMART" id="SM00421"/>
    </source>
</evidence>
<reference evidence="3 4" key="1">
    <citation type="submission" date="2020-06" db="EMBL/GenBank/DDBJ databases">
        <title>Genome mining for natural products.</title>
        <authorList>
            <person name="Zhang B."/>
            <person name="Shi J."/>
            <person name="Ge H."/>
        </authorList>
    </citation>
    <scope>NUCLEOTIDE SEQUENCE [LARGE SCALE GENOMIC DNA]</scope>
    <source>
        <strain evidence="3 4">NA00687</strain>
    </source>
</reference>
<keyword evidence="4" id="KW-1185">Reference proteome</keyword>
<dbReference type="InterPro" id="IPR036388">
    <property type="entry name" value="WH-like_DNA-bd_sf"/>
</dbReference>
<dbReference type="AlphaFoldDB" id="A0A7H8NER0"/>
<dbReference type="PANTHER" id="PTHR34293">
    <property type="entry name" value="HTH-TYPE TRANSCRIPTIONAL REGULATOR TRMBL2"/>
    <property type="match status" value="1"/>
</dbReference>
<accession>A0A7H8NER0</accession>
<dbReference type="SUPFAM" id="SSF46894">
    <property type="entry name" value="C-terminal effector domain of the bipartite response regulators"/>
    <property type="match status" value="1"/>
</dbReference>
<dbReference type="GO" id="GO:0003677">
    <property type="term" value="F:DNA binding"/>
    <property type="evidence" value="ECO:0007669"/>
    <property type="project" value="InterPro"/>
</dbReference>
<dbReference type="GO" id="GO:0006355">
    <property type="term" value="P:regulation of DNA-templated transcription"/>
    <property type="evidence" value="ECO:0007669"/>
    <property type="project" value="InterPro"/>
</dbReference>
<dbReference type="Proteomes" id="UP000509303">
    <property type="component" value="Chromosome"/>
</dbReference>
<proteinExistence type="predicted"/>
<sequence>MLSALGLDEGQESTYRTLVALGAAEVPELALRLFRSEEDVERALRRLERQGLTARSAGRAERWVAVPPDAALGMLLGRRRQELERAERAVAVLTDEYRNGAPRSATQDAVEIARGTTAIGHRSLQLLAAATDEVCALVPATERLPRGVPLRPGVRHRVVVERALLSRPAALGELAASLGRGYEAKVRVVDRLPTTLLAVDGHLALVALHRPCCATTPGRGPGAASEAYDGAPAEPRDESYAAAHIGAYAGAYTGTCDEGVCGRGARGEALVVHTSGLLAALLALFEGVWREAVPLRPEAARSGAARPAAPSSGPPDGPDATDLDILSLLLAGLTDASVAKQLDLGLRTVQRRVKGLMERAGVTTRLQLGWHAYELRWISRPPRPAATPATVAAPSEDRPHAPQPPPPLRPPMPRTPAHGSTAAPERTTAYGPTHATGHPAKVTADRAANATIRDGNKPTRLRSTPLRREPGQPAGHGDGLR</sequence>
<evidence type="ECO:0000313" key="3">
    <source>
        <dbReference type="EMBL" id="QKW52955.1"/>
    </source>
</evidence>
<dbReference type="InterPro" id="IPR016032">
    <property type="entry name" value="Sig_transdc_resp-reg_C-effctor"/>
</dbReference>
<dbReference type="Pfam" id="PF01978">
    <property type="entry name" value="TrmB"/>
    <property type="match status" value="1"/>
</dbReference>
<organism evidence="3 4">
    <name type="scientific">Streptomyces buecherae</name>
    <dbReference type="NCBI Taxonomy" id="2763006"/>
    <lineage>
        <taxon>Bacteria</taxon>
        <taxon>Bacillati</taxon>
        <taxon>Actinomycetota</taxon>
        <taxon>Actinomycetes</taxon>
        <taxon>Kitasatosporales</taxon>
        <taxon>Streptomycetaceae</taxon>
        <taxon>Streptomyces</taxon>
    </lineage>
</organism>
<evidence type="ECO:0000256" key="1">
    <source>
        <dbReference type="SAM" id="MobiDB-lite"/>
    </source>
</evidence>
<dbReference type="InterPro" id="IPR002831">
    <property type="entry name" value="Tscrpt_reg_TrmB_N"/>
</dbReference>
<protein>
    <submittedName>
        <fullName evidence="3">Helix-turn-helix transcriptional regulator</fullName>
    </submittedName>
</protein>
<gene>
    <name evidence="3" type="ORF">HUT08_29245</name>
</gene>
<dbReference type="Gene3D" id="1.10.10.10">
    <property type="entry name" value="Winged helix-like DNA-binding domain superfamily/Winged helix DNA-binding domain"/>
    <property type="match status" value="2"/>
</dbReference>
<dbReference type="InterPro" id="IPR000792">
    <property type="entry name" value="Tscrpt_reg_LuxR_C"/>
</dbReference>
<evidence type="ECO:0000313" key="4">
    <source>
        <dbReference type="Proteomes" id="UP000509303"/>
    </source>
</evidence>
<dbReference type="InterPro" id="IPR051797">
    <property type="entry name" value="TrmB-like"/>
</dbReference>
<feature type="region of interest" description="Disordered" evidence="1">
    <location>
        <begin position="382"/>
        <end position="481"/>
    </location>
</feature>
<feature type="domain" description="HTH luxR-type" evidence="2">
    <location>
        <begin position="315"/>
        <end position="372"/>
    </location>
</feature>
<feature type="compositionally biased region" description="Pro residues" evidence="1">
    <location>
        <begin position="401"/>
        <end position="414"/>
    </location>
</feature>
<name>A0A7H8NER0_9ACTN</name>
<feature type="region of interest" description="Disordered" evidence="1">
    <location>
        <begin position="301"/>
        <end position="320"/>
    </location>
</feature>
<dbReference type="PANTHER" id="PTHR34293:SF1">
    <property type="entry name" value="HTH-TYPE TRANSCRIPTIONAL REGULATOR TRMBL2"/>
    <property type="match status" value="1"/>
</dbReference>
<dbReference type="SMART" id="SM00421">
    <property type="entry name" value="HTH_LUXR"/>
    <property type="match status" value="1"/>
</dbReference>
<feature type="compositionally biased region" description="Low complexity" evidence="1">
    <location>
        <begin position="301"/>
        <end position="311"/>
    </location>
</feature>